<accession>A0ABU6HIN0</accession>
<feature type="domain" description="Thioredoxin" evidence="1">
    <location>
        <begin position="35"/>
        <end position="166"/>
    </location>
</feature>
<comment type="caution">
    <text evidence="2">The sequence shown here is derived from an EMBL/GenBank/DDBJ whole genome shotgun (WGS) entry which is preliminary data.</text>
</comment>
<keyword evidence="3" id="KW-1185">Reference proteome</keyword>
<dbReference type="Gene3D" id="3.40.30.10">
    <property type="entry name" value="Glutaredoxin"/>
    <property type="match status" value="1"/>
</dbReference>
<name>A0ABU6HIN0_9RHOB</name>
<protein>
    <recommendedName>
        <fullName evidence="1">Thioredoxin domain-containing protein</fullName>
    </recommendedName>
</protein>
<dbReference type="InterPro" id="IPR013766">
    <property type="entry name" value="Thioredoxin_domain"/>
</dbReference>
<reference evidence="2 3" key="1">
    <citation type="submission" date="2024-01" db="EMBL/GenBank/DDBJ databases">
        <title>Mesobacterium rodlantinim sp. nov., isolated from shallow sea hydrothermal systems off Kueishantao Island.</title>
        <authorList>
            <person name="Su Z."/>
            <person name="Tang K."/>
        </authorList>
    </citation>
    <scope>NUCLEOTIDE SEQUENCE [LARGE SCALE GENOMIC DNA]</scope>
    <source>
        <strain evidence="2 3">TK19101</strain>
    </source>
</reference>
<gene>
    <name evidence="2" type="ORF">VK792_12905</name>
</gene>
<dbReference type="PROSITE" id="PS51352">
    <property type="entry name" value="THIOREDOXIN_2"/>
    <property type="match status" value="1"/>
</dbReference>
<dbReference type="RefSeq" id="WP_326297924.1">
    <property type="nucleotide sequence ID" value="NZ_JAYLLH010000018.1"/>
</dbReference>
<dbReference type="InterPro" id="IPR036249">
    <property type="entry name" value="Thioredoxin-like_sf"/>
</dbReference>
<sequence length="166" mass="17343">MRTLALGAMLVGGSGAAEGLFDASRDRAALGAELRALLTEEPDIVAKALSGPSPYQDAIADDLALIGREAAILFDPARDGFGPAGRPALVMFTASDCASCATAERDLSALAEAGALRVAVIRVDETPKDAALMGRLGLDLLPSYVLPDMMVRGDVPVFVLQRYLNR</sequence>
<evidence type="ECO:0000313" key="3">
    <source>
        <dbReference type="Proteomes" id="UP001348149"/>
    </source>
</evidence>
<dbReference type="SUPFAM" id="SSF52833">
    <property type="entry name" value="Thioredoxin-like"/>
    <property type="match status" value="1"/>
</dbReference>
<organism evidence="2 3">
    <name type="scientific">Mesobacterium hydrothermale</name>
    <dbReference type="NCBI Taxonomy" id="3111907"/>
    <lineage>
        <taxon>Bacteria</taxon>
        <taxon>Pseudomonadati</taxon>
        <taxon>Pseudomonadota</taxon>
        <taxon>Alphaproteobacteria</taxon>
        <taxon>Rhodobacterales</taxon>
        <taxon>Roseobacteraceae</taxon>
        <taxon>Mesobacterium</taxon>
    </lineage>
</organism>
<dbReference type="EMBL" id="JAYLLH010000018">
    <property type="protein sequence ID" value="MEC3862186.1"/>
    <property type="molecule type" value="Genomic_DNA"/>
</dbReference>
<evidence type="ECO:0000259" key="1">
    <source>
        <dbReference type="PROSITE" id="PS51352"/>
    </source>
</evidence>
<proteinExistence type="predicted"/>
<evidence type="ECO:0000313" key="2">
    <source>
        <dbReference type="EMBL" id="MEC3862186.1"/>
    </source>
</evidence>
<dbReference type="Proteomes" id="UP001348149">
    <property type="component" value="Unassembled WGS sequence"/>
</dbReference>